<sequence>MFCKSILLTVDVNASPGPYYLHATLRGLKNASQSKQEAATLEVENAEGDLIQNTEVAITLMTTILKNFRSLLRKLGCLNECLQACFLWRKPLKNLDELAKSQVRSPPVIAVWTPTPSHSSWHSSYSMPPTLSRPYKARSRSLPLRANIVSQSVDCGSLITVTA</sequence>
<protein>
    <submittedName>
        <fullName evidence="1">Uncharacterized protein</fullName>
    </submittedName>
</protein>
<name>A0A4V2K753_9APHY</name>
<dbReference type="AlphaFoldDB" id="A0A4V2K753"/>
<reference evidence="1 2" key="1">
    <citation type="submission" date="2019-01" db="EMBL/GenBank/DDBJ databases">
        <title>Draft genome sequences of three monokaryotic isolates of the white-rot basidiomycete fungus Dichomitus squalens.</title>
        <authorList>
            <consortium name="DOE Joint Genome Institute"/>
            <person name="Lopez S.C."/>
            <person name="Andreopoulos B."/>
            <person name="Pangilinan J."/>
            <person name="Lipzen A."/>
            <person name="Riley R."/>
            <person name="Ahrendt S."/>
            <person name="Ng V."/>
            <person name="Barry K."/>
            <person name="Daum C."/>
            <person name="Grigoriev I.V."/>
            <person name="Hilden K.S."/>
            <person name="Makela M.R."/>
            <person name="de Vries R.P."/>
        </authorList>
    </citation>
    <scope>NUCLEOTIDE SEQUENCE [LARGE SCALE GENOMIC DNA]</scope>
    <source>
        <strain evidence="1 2">CBS 464.89</strain>
    </source>
</reference>
<dbReference type="Proteomes" id="UP000292082">
    <property type="component" value="Unassembled WGS sequence"/>
</dbReference>
<accession>A0A4V2K753</accession>
<organism evidence="1 2">
    <name type="scientific">Dichomitus squalens</name>
    <dbReference type="NCBI Taxonomy" id="114155"/>
    <lineage>
        <taxon>Eukaryota</taxon>
        <taxon>Fungi</taxon>
        <taxon>Dikarya</taxon>
        <taxon>Basidiomycota</taxon>
        <taxon>Agaricomycotina</taxon>
        <taxon>Agaricomycetes</taxon>
        <taxon>Polyporales</taxon>
        <taxon>Polyporaceae</taxon>
        <taxon>Dichomitus</taxon>
    </lineage>
</organism>
<dbReference type="EMBL" id="ML145181">
    <property type="protein sequence ID" value="TBU54778.1"/>
    <property type="molecule type" value="Genomic_DNA"/>
</dbReference>
<keyword evidence="2" id="KW-1185">Reference proteome</keyword>
<evidence type="ECO:0000313" key="1">
    <source>
        <dbReference type="EMBL" id="TBU54778.1"/>
    </source>
</evidence>
<gene>
    <name evidence="1" type="ORF">BD310DRAFT_727579</name>
</gene>
<evidence type="ECO:0000313" key="2">
    <source>
        <dbReference type="Proteomes" id="UP000292082"/>
    </source>
</evidence>
<dbReference type="STRING" id="114155.A0A4V2K753"/>
<proteinExistence type="predicted"/>